<organism evidence="3 4">
    <name type="scientific">Meloidogyne incognita</name>
    <name type="common">Southern root-knot nematode worm</name>
    <name type="synonym">Oxyuris incognita</name>
    <dbReference type="NCBI Taxonomy" id="6306"/>
    <lineage>
        <taxon>Eukaryota</taxon>
        <taxon>Metazoa</taxon>
        <taxon>Ecdysozoa</taxon>
        <taxon>Nematoda</taxon>
        <taxon>Chromadorea</taxon>
        <taxon>Rhabditida</taxon>
        <taxon>Tylenchina</taxon>
        <taxon>Tylenchomorpha</taxon>
        <taxon>Tylenchoidea</taxon>
        <taxon>Meloidogynidae</taxon>
        <taxon>Meloidogyninae</taxon>
        <taxon>Meloidogyne</taxon>
        <taxon>Meloidogyne incognita group</taxon>
    </lineage>
</organism>
<dbReference type="PROSITE" id="PS50966">
    <property type="entry name" value="ZF_SWIM"/>
    <property type="match status" value="1"/>
</dbReference>
<name>A0A914MAB9_MELIC</name>
<dbReference type="Pfam" id="PF24927">
    <property type="entry name" value="DUF7747"/>
    <property type="match status" value="1"/>
</dbReference>
<dbReference type="GO" id="GO:0008270">
    <property type="term" value="F:zinc ion binding"/>
    <property type="evidence" value="ECO:0007669"/>
    <property type="project" value="UniProtKB-KW"/>
</dbReference>
<reference evidence="4" key="1">
    <citation type="submission" date="2022-11" db="UniProtKB">
        <authorList>
            <consortium name="WormBaseParasite"/>
        </authorList>
    </citation>
    <scope>IDENTIFICATION</scope>
</reference>
<sequence length="946" mass="106772">MENYYCREFMSSSQTAAKLVFNIGNCVDTSRVLRTRPNRPLDSNGREAFVYIMDGSAAHSIKDLTIDDLTPWNSKKCKSSTRFSSVHFDNDRNTLVFNRYIISDATSILCKPQCLFACYYCKHPVFDLVKKIFYACDGNRDQCLPGTFVIFAYEFNKAERIYRTLRSYPSPKIGPNTSDSKSISLGNGASNFAASSFIPQQQLPSIKPQNSPINNSFQRHFLESSAPLKLEDLTDWASELNTDPNNTYNLDSVLAGQADLAHTSSTSTTCLEEILQSCSEQVKNQQKIQRNGCSMDNNEDVLIDSPSFLTSSNDVHNIARKKRKITFQPISLENHQMPAILEREVNQRLFLGERNGVNFGSPSSLLAGDRSISPSSPQSVSVIADGDGGEPIPTIDKTLIQHSNYLFTCEALLENFRKNCLCNGRKLNEQFDSIDENFLNISYEGDEKTKEENRLNAIQKATEQIDGFGGCLIIDKNFQIDVEGNTTFITPIWFRNSTFIDRKSKQPVLHPVAVYLNMKNMLEEDSRRDILIELSKRLEEDMAINGNICRSVFICSTINSENNQLELLDSSTLFASPSIKLISLQQCKDWLKQKFLNLYFGNSNHLNEEKEWNEEMEENFNQIGFQLFDDKNGILETLCFEQFINRLRNCERCWPYTFRSWFREKSGWIFEHCSLASRIKAGFNLENNLEELDISLEPLRETMSTSLAAALQGGANGQFEMETATEALELICTEYLRKSLNTLLEPLNDEKSSSEFVLAKPNIWIGQERWEKLSAKERGELLSPLGLSSLLNVTDSLDPSLFWGINRKQRKELISRANPLSVLEIDGIKKQQLNDISLNKNQEIISTFVVTDGIRRIANYVEAIEGTNNGSLYCQCLGGPLCQHILAVALKHASFAKKVPKLLSKNQSLNKLTDIDTPPSLVPGLQLESTQSVEIICCSSSNGSTQ</sequence>
<evidence type="ECO:0000313" key="3">
    <source>
        <dbReference type="Proteomes" id="UP000887563"/>
    </source>
</evidence>
<proteinExistence type="predicted"/>
<accession>A0A914MAB9</accession>
<feature type="domain" description="SWIM-type" evidence="2">
    <location>
        <begin position="859"/>
        <end position="893"/>
    </location>
</feature>
<keyword evidence="1" id="KW-0479">Metal-binding</keyword>
<evidence type="ECO:0000313" key="4">
    <source>
        <dbReference type="WBParaSite" id="Minc3s01525g24487"/>
    </source>
</evidence>
<protein>
    <submittedName>
        <fullName evidence="4">SWIM-type domain-containing protein</fullName>
    </submittedName>
</protein>
<keyword evidence="3" id="KW-1185">Reference proteome</keyword>
<dbReference type="Proteomes" id="UP000887563">
    <property type="component" value="Unplaced"/>
</dbReference>
<evidence type="ECO:0000256" key="1">
    <source>
        <dbReference type="PROSITE-ProRule" id="PRU00325"/>
    </source>
</evidence>
<evidence type="ECO:0000259" key="2">
    <source>
        <dbReference type="PROSITE" id="PS50966"/>
    </source>
</evidence>
<dbReference type="AlphaFoldDB" id="A0A914MAB9"/>
<keyword evidence="1" id="KW-0863">Zinc-finger</keyword>
<dbReference type="WBParaSite" id="Minc3s01525g24487">
    <property type="protein sequence ID" value="Minc3s01525g24487"/>
    <property type="gene ID" value="Minc3s01525g24487"/>
</dbReference>
<dbReference type="InterPro" id="IPR056649">
    <property type="entry name" value="DUF7747"/>
</dbReference>
<keyword evidence="1" id="KW-0862">Zinc</keyword>
<dbReference type="InterPro" id="IPR007527">
    <property type="entry name" value="Znf_SWIM"/>
</dbReference>